<name>A0ABY3N0L1_9GAMM</name>
<reference evidence="2 3" key="1">
    <citation type="submission" date="2019-08" db="EMBL/GenBank/DDBJ databases">
        <title>Microbe sample from Colwellia echini.</title>
        <authorList>
            <person name="Christiansen L."/>
            <person name="Pathiraja D."/>
            <person name="Schultz-Johansen M."/>
            <person name="Choi I.-G."/>
            <person name="Stougaard P."/>
        </authorList>
    </citation>
    <scope>NUCLEOTIDE SEQUENCE [LARGE SCALE GENOMIC DNA]</scope>
    <source>
        <strain evidence="2 3">A3</strain>
    </source>
</reference>
<feature type="coiled-coil region" evidence="1">
    <location>
        <begin position="405"/>
        <end position="432"/>
    </location>
</feature>
<dbReference type="EMBL" id="PJAI02000002">
    <property type="protein sequence ID" value="TYK66911.1"/>
    <property type="molecule type" value="Genomic_DNA"/>
</dbReference>
<organism evidence="2 3">
    <name type="scientific">Colwellia echini</name>
    <dbReference type="NCBI Taxonomy" id="1982103"/>
    <lineage>
        <taxon>Bacteria</taxon>
        <taxon>Pseudomonadati</taxon>
        <taxon>Pseudomonadota</taxon>
        <taxon>Gammaproteobacteria</taxon>
        <taxon>Alteromonadales</taxon>
        <taxon>Colwelliaceae</taxon>
        <taxon>Colwellia</taxon>
    </lineage>
</organism>
<evidence type="ECO:0000256" key="1">
    <source>
        <dbReference type="SAM" id="Coils"/>
    </source>
</evidence>
<evidence type="ECO:0000313" key="3">
    <source>
        <dbReference type="Proteomes" id="UP000815846"/>
    </source>
</evidence>
<evidence type="ECO:0000313" key="2">
    <source>
        <dbReference type="EMBL" id="TYK66911.1"/>
    </source>
</evidence>
<protein>
    <submittedName>
        <fullName evidence="2">Uncharacterized protein</fullName>
    </submittedName>
</protein>
<comment type="caution">
    <text evidence="2">The sequence shown here is derived from an EMBL/GenBank/DDBJ whole genome shotgun (WGS) entry which is preliminary data.</text>
</comment>
<keyword evidence="1" id="KW-0175">Coiled coil</keyword>
<feature type="coiled-coil region" evidence="1">
    <location>
        <begin position="543"/>
        <end position="590"/>
    </location>
</feature>
<gene>
    <name evidence="2" type="ORF">CWS31_003785</name>
</gene>
<dbReference type="RefSeq" id="WP_101344430.1">
    <property type="nucleotide sequence ID" value="NZ_PJAI02000002.1"/>
</dbReference>
<sequence>MSSQYKFEIKRMVLVDSAGFCYVELPVDEHAILLADGNIGKSSILNSLRLFLLPENNFKNSKNKFAFSTPKNDGFYDNEESYNHYFPSKYSFLILEVSHQHAGSVYNHCQILHPSSGYLTYSRIFTPLAFDDIRHLFWQLDGDEDGIGFRADSLSSSEVFKQLKAITKETISIKDTTKLKELLYANEQLVPQNMRYSVFPLAECDDARIESLRTLVLLLFEMNSSSGGVAKAVANIIEADKKFTSDILDFNIDQFLAKHDELKQQELELTKIANLETKYQSLQDNFVQYARFQLADKDFAGFYKSLTLQLNEQKIHQQKAADAVTEISNELTDQKSILQSINVSLKAEQIEQNKLNTKQTNLTKALDKAQLLLAGYPDKPVTEVIEWFNDDIATMKEDLSAHQDSNASINRIAKLEANIRRNEAEQQRLITRINTQEYSLNNQLPKTTWQVYAAINKRLALANPGENLTAQQLSAFTNFAELFTVKSDAVTLFDESFYQQSQELNDDSQLRLTDVEAELRSDKQSLNALVESQQNSVANAGEIKRLTRDIKLAEEELITLKNLEYNNRHLEEVKLDLEGVERRVAQMLAEQSKAQEYFARCQETTEQAKQNRQIIANQVNDLVQLQKQSDSIKTRYPRCVQAIEKGISSTREFEITPVELNEIEQQLASLTELNLQLQKGLCNFVLEQVIVDKQGIMNEAPSFSVVRKTFEALSDVYTNLAARQTMLNEQIYVHNESVQSYMNLLQQNFDYIKDFETGLNRDFAKISINDLDGISVQIHIDKRFENLVQELQHVDLYAEQLISDNFYARLRAFANSGIFANGANSTSNQRLTMDKIIENLSYKTRKKDQTQWQSKQQSNSTTALINLKLVQILLKRLRASGYDLLLPLVLDEIATVDIKQFDWLLDDIKASGFNLFAASTHSASSQLIYKIGRYHEIGAMRTQKPYSKERTLVYWGGAELFSSLADNGGNQLVGNQTNEDQLGLLMGLEEGVFEESDSASE</sequence>
<proteinExistence type="predicted"/>
<keyword evidence="3" id="KW-1185">Reference proteome</keyword>
<accession>A0ABY3N0L1</accession>
<dbReference type="Proteomes" id="UP000815846">
    <property type="component" value="Unassembled WGS sequence"/>
</dbReference>